<protein>
    <submittedName>
        <fullName evidence="2">Uncharacterized protein</fullName>
    </submittedName>
</protein>
<dbReference type="Proteomes" id="UP000626092">
    <property type="component" value="Unassembled WGS sequence"/>
</dbReference>
<organism evidence="2 3">
    <name type="scientific">Rhododendron simsii</name>
    <name type="common">Sims's rhododendron</name>
    <dbReference type="NCBI Taxonomy" id="118357"/>
    <lineage>
        <taxon>Eukaryota</taxon>
        <taxon>Viridiplantae</taxon>
        <taxon>Streptophyta</taxon>
        <taxon>Embryophyta</taxon>
        <taxon>Tracheophyta</taxon>
        <taxon>Spermatophyta</taxon>
        <taxon>Magnoliopsida</taxon>
        <taxon>eudicotyledons</taxon>
        <taxon>Gunneridae</taxon>
        <taxon>Pentapetalae</taxon>
        <taxon>asterids</taxon>
        <taxon>Ericales</taxon>
        <taxon>Ericaceae</taxon>
        <taxon>Ericoideae</taxon>
        <taxon>Rhodoreae</taxon>
        <taxon>Rhododendron</taxon>
    </lineage>
</organism>
<dbReference type="PANTHER" id="PTHR36373">
    <property type="entry name" value="EXPRESSED PROTEIN"/>
    <property type="match status" value="1"/>
</dbReference>
<accession>A0A834HKR0</accession>
<dbReference type="EMBL" id="WJXA01000001">
    <property type="protein sequence ID" value="KAF7154115.1"/>
    <property type="molecule type" value="Genomic_DNA"/>
</dbReference>
<dbReference type="PANTHER" id="PTHR36373:SF1">
    <property type="entry name" value="EXPRESSED PROTEIN"/>
    <property type="match status" value="1"/>
</dbReference>
<dbReference type="AlphaFoldDB" id="A0A834HKR0"/>
<comment type="caution">
    <text evidence="2">The sequence shown here is derived from an EMBL/GenBank/DDBJ whole genome shotgun (WGS) entry which is preliminary data.</text>
</comment>
<proteinExistence type="predicted"/>
<name>A0A834HKR0_RHOSS</name>
<evidence type="ECO:0000313" key="3">
    <source>
        <dbReference type="Proteomes" id="UP000626092"/>
    </source>
</evidence>
<evidence type="ECO:0000256" key="1">
    <source>
        <dbReference type="SAM" id="MobiDB-lite"/>
    </source>
</evidence>
<reference evidence="2" key="1">
    <citation type="submission" date="2019-11" db="EMBL/GenBank/DDBJ databases">
        <authorList>
            <person name="Liu Y."/>
            <person name="Hou J."/>
            <person name="Li T.-Q."/>
            <person name="Guan C.-H."/>
            <person name="Wu X."/>
            <person name="Wu H.-Z."/>
            <person name="Ling F."/>
            <person name="Zhang R."/>
            <person name="Shi X.-G."/>
            <person name="Ren J.-P."/>
            <person name="Chen E.-F."/>
            <person name="Sun J.-M."/>
        </authorList>
    </citation>
    <scope>NUCLEOTIDE SEQUENCE</scope>
    <source>
        <strain evidence="2">Adult_tree_wgs_1</strain>
        <tissue evidence="2">Leaves</tissue>
    </source>
</reference>
<evidence type="ECO:0000313" key="2">
    <source>
        <dbReference type="EMBL" id="KAF7154115.1"/>
    </source>
</evidence>
<sequence>MSMLSNLRTEEAENIPISLVVKNVNGKEGDVLSQIRTCPPSPQCFTVGRARSKVTPLKASRSRPPCRSEEKENTEERRILGELDCWNTELPKEEAADNNNRERTASIVAEREPRTLDVFWFLKPCTLSSYS</sequence>
<gene>
    <name evidence="2" type="ORF">RHSIM_Rhsim01G0129600</name>
</gene>
<keyword evidence="3" id="KW-1185">Reference proteome</keyword>
<dbReference type="OrthoDB" id="1743513at2759"/>
<feature type="region of interest" description="Disordered" evidence="1">
    <location>
        <begin position="55"/>
        <end position="74"/>
    </location>
</feature>